<dbReference type="SUPFAM" id="SSF52540">
    <property type="entry name" value="P-loop containing nucleoside triphosphate hydrolases"/>
    <property type="match status" value="2"/>
</dbReference>
<dbReference type="Proteomes" id="UP000703590">
    <property type="component" value="Unassembled WGS sequence"/>
</dbReference>
<keyword evidence="2" id="KW-0378">Hydrolase</keyword>
<keyword evidence="2" id="KW-0347">Helicase</keyword>
<feature type="non-terminal residue" evidence="2">
    <location>
        <position position="544"/>
    </location>
</feature>
<dbReference type="InterPro" id="IPR027417">
    <property type="entry name" value="P-loop_NTPase"/>
</dbReference>
<protein>
    <submittedName>
        <fullName evidence="2">DEAD/DEAH box helicase family protein</fullName>
    </submittedName>
</protein>
<dbReference type="InterPro" id="IPR006935">
    <property type="entry name" value="Helicase/UvrB_N"/>
</dbReference>
<reference evidence="2" key="2">
    <citation type="submission" date="2021-02" db="EMBL/GenBank/DDBJ databases">
        <authorList>
            <person name="Merkel A.Y."/>
        </authorList>
    </citation>
    <scope>NUCLEOTIDE SEQUENCE</scope>
    <source>
        <strain evidence="2">T05b</strain>
    </source>
</reference>
<evidence type="ECO:0000259" key="1">
    <source>
        <dbReference type="PROSITE" id="PS51192"/>
    </source>
</evidence>
<proteinExistence type="predicted"/>
<dbReference type="SMART" id="SM00487">
    <property type="entry name" value="DEXDc"/>
    <property type="match status" value="1"/>
</dbReference>
<reference evidence="2" key="1">
    <citation type="submission" date="2021-02" db="EMBL/GenBank/DDBJ databases">
        <title>Sulfurospirillum tamanensis sp. nov.</title>
        <authorList>
            <person name="Frolova A."/>
            <person name="Merkel A."/>
            <person name="Slobodkin A."/>
        </authorList>
    </citation>
    <scope>NUCLEOTIDE SEQUENCE</scope>
    <source>
        <strain evidence="2">T05b</strain>
    </source>
</reference>
<feature type="domain" description="Helicase ATP-binding" evidence="1">
    <location>
        <begin position="51"/>
        <end position="237"/>
    </location>
</feature>
<dbReference type="CDD" id="cd18785">
    <property type="entry name" value="SF2_C"/>
    <property type="match status" value="1"/>
</dbReference>
<name>A0ABS2WVP8_9BACT</name>
<dbReference type="Pfam" id="PF04851">
    <property type="entry name" value="ResIII"/>
    <property type="match status" value="1"/>
</dbReference>
<evidence type="ECO:0000313" key="2">
    <source>
        <dbReference type="EMBL" id="MBN2965610.1"/>
    </source>
</evidence>
<gene>
    <name evidence="2" type="ORF">JWV37_12555</name>
</gene>
<dbReference type="EMBL" id="JAFHKK010000055">
    <property type="protein sequence ID" value="MBN2965610.1"/>
    <property type="molecule type" value="Genomic_DNA"/>
</dbReference>
<dbReference type="PANTHER" id="PTHR47396:SF1">
    <property type="entry name" value="ATP-DEPENDENT HELICASE IRC3-RELATED"/>
    <property type="match status" value="1"/>
</dbReference>
<comment type="caution">
    <text evidence="2">The sequence shown here is derived from an EMBL/GenBank/DDBJ whole genome shotgun (WGS) entry which is preliminary data.</text>
</comment>
<dbReference type="InterPro" id="IPR050742">
    <property type="entry name" value="Helicase_Restrict-Modif_Enz"/>
</dbReference>
<keyword evidence="2" id="KW-0547">Nucleotide-binding</keyword>
<dbReference type="GO" id="GO:0004386">
    <property type="term" value="F:helicase activity"/>
    <property type="evidence" value="ECO:0007669"/>
    <property type="project" value="UniProtKB-KW"/>
</dbReference>
<organism evidence="2 3">
    <name type="scientific">Sulfurospirillum tamanense</name>
    <dbReference type="NCBI Taxonomy" id="2813362"/>
    <lineage>
        <taxon>Bacteria</taxon>
        <taxon>Pseudomonadati</taxon>
        <taxon>Campylobacterota</taxon>
        <taxon>Epsilonproteobacteria</taxon>
        <taxon>Campylobacterales</taxon>
        <taxon>Sulfurospirillaceae</taxon>
        <taxon>Sulfurospirillum</taxon>
    </lineage>
</organism>
<accession>A0ABS2WVP8</accession>
<dbReference type="RefSeq" id="WP_205460223.1">
    <property type="nucleotide sequence ID" value="NZ_JAFHKK010000055.1"/>
</dbReference>
<dbReference type="Gene3D" id="3.40.50.300">
    <property type="entry name" value="P-loop containing nucleotide triphosphate hydrolases"/>
    <property type="match status" value="1"/>
</dbReference>
<dbReference type="PANTHER" id="PTHR47396">
    <property type="entry name" value="TYPE I RESTRICTION ENZYME ECOKI R PROTEIN"/>
    <property type="match status" value="1"/>
</dbReference>
<keyword evidence="2" id="KW-0067">ATP-binding</keyword>
<dbReference type="InterPro" id="IPR014001">
    <property type="entry name" value="Helicase_ATP-bd"/>
</dbReference>
<sequence length="544" mass="63646">MALLFEEIEGAFKFVPRPQLPLYIKENLKHDLREYQTRALQNFLFYLTHQNYETIKPKHLLFHMATGSGKTMLIASCILELYARGYRDFVFFVNTTNIILKTKDNLANATSAKYLFSQKISIENKEVSINLIQSSFEEAKPNDINIFFTTVQGLHVSLTTLRENGITYSDFKDKKLVLIADEAHHLDNENDNERSWWQTVQNLLKTNSENLLLEFTATARLHNHYYDDKIIYDYPLKKFREDKYSKEVTLLSSNFSDFETLDDKSLRMLQAVMISEYRKIVAEKNGIALKPVVMFKNKSTKQADENYALFQTLIEKLETRHIEHILEHSKTVSIIAKMKEKLLHVSDFTTRIKFSFMPDKTVLIYGTSADKEVTLKNLNEMEAPHNHIRAIFAVEILNEGWDVLNLFDIVKLDEAPQSKNKTTTKEAQLIGRGARYYPFSLEGDERFKRKFDNDLTHELRLLEEMMFHSINESRYINTIKSELTKSGIADFEEVEEKTVTMKLKENFKTHHYFQKGNIWVNVLQAKDKSQMKKIKDYIPNFGNI</sequence>
<evidence type="ECO:0000313" key="3">
    <source>
        <dbReference type="Proteomes" id="UP000703590"/>
    </source>
</evidence>
<dbReference type="PROSITE" id="PS51192">
    <property type="entry name" value="HELICASE_ATP_BIND_1"/>
    <property type="match status" value="1"/>
</dbReference>
<keyword evidence="3" id="KW-1185">Reference proteome</keyword>